<reference evidence="1 2" key="1">
    <citation type="submission" date="2016-02" db="EMBL/GenBank/DDBJ databases">
        <title>Genome analysis of coral dinoflagellate symbionts highlights evolutionary adaptations to a symbiotic lifestyle.</title>
        <authorList>
            <person name="Aranda M."/>
            <person name="Li Y."/>
            <person name="Liew Y.J."/>
            <person name="Baumgarten S."/>
            <person name="Simakov O."/>
            <person name="Wilson M."/>
            <person name="Piel J."/>
            <person name="Ashoor H."/>
            <person name="Bougouffa S."/>
            <person name="Bajic V.B."/>
            <person name="Ryu T."/>
            <person name="Ravasi T."/>
            <person name="Bayer T."/>
            <person name="Micklem G."/>
            <person name="Kim H."/>
            <person name="Bhak J."/>
            <person name="Lajeunesse T.C."/>
            <person name="Voolstra C.R."/>
        </authorList>
    </citation>
    <scope>NUCLEOTIDE SEQUENCE [LARGE SCALE GENOMIC DNA]</scope>
    <source>
        <strain evidence="1 2">CCMP2467</strain>
    </source>
</reference>
<dbReference type="SUPFAM" id="SSF81901">
    <property type="entry name" value="HCP-like"/>
    <property type="match status" value="2"/>
</dbReference>
<sequence length="292" mass="32595">MYPPPPQHDLPPVGHLLPSRQLWELELYDQLQCMPDDLAMHIAESFVWWIRGTKRAWLWWALRTPALTRYLDGLLDMLEEFRPQSMVAWPSSPDEEFALLYLADCWVRVELTAAEALGGCNKPAERFIGKTLHAQLRLGALLHDGDRHRAPDPAAAVALYRTAALAGSASAQFGLQQRDLASALSIDAESDEVEDDRYSLQIEVSQTHSSTYNLAAAYRDGRGVPRDAEQAMFNLAVALSRGEGSPKNVSEAQYNLAYAYHVGTDLAPSDVESAKWFRSDPGREEPETALYP</sequence>
<dbReference type="InterPro" id="IPR011990">
    <property type="entry name" value="TPR-like_helical_dom_sf"/>
</dbReference>
<name>A0A1Q9F4R1_SYMMI</name>
<comment type="caution">
    <text evidence="1">The sequence shown here is derived from an EMBL/GenBank/DDBJ whole genome shotgun (WGS) entry which is preliminary data.</text>
</comment>
<dbReference type="AlphaFoldDB" id="A0A1Q9F4R1"/>
<dbReference type="OrthoDB" id="10323873at2759"/>
<dbReference type="Pfam" id="PF08238">
    <property type="entry name" value="Sel1"/>
    <property type="match status" value="3"/>
</dbReference>
<dbReference type="SMART" id="SM00671">
    <property type="entry name" value="SEL1"/>
    <property type="match status" value="3"/>
</dbReference>
<evidence type="ECO:0000313" key="2">
    <source>
        <dbReference type="Proteomes" id="UP000186817"/>
    </source>
</evidence>
<protein>
    <submittedName>
        <fullName evidence="1">Uncharacterized protein</fullName>
    </submittedName>
</protein>
<gene>
    <name evidence="1" type="ORF">AK812_SmicGene1160</name>
</gene>
<dbReference type="Gene3D" id="1.25.40.10">
    <property type="entry name" value="Tetratricopeptide repeat domain"/>
    <property type="match status" value="1"/>
</dbReference>
<dbReference type="Proteomes" id="UP000186817">
    <property type="component" value="Unassembled WGS sequence"/>
</dbReference>
<evidence type="ECO:0000313" key="1">
    <source>
        <dbReference type="EMBL" id="OLQ14637.1"/>
    </source>
</evidence>
<dbReference type="EMBL" id="LSRX01000012">
    <property type="protein sequence ID" value="OLQ14637.1"/>
    <property type="molecule type" value="Genomic_DNA"/>
</dbReference>
<accession>A0A1Q9F4R1</accession>
<keyword evidence="2" id="KW-1185">Reference proteome</keyword>
<organism evidence="1 2">
    <name type="scientific">Symbiodinium microadriaticum</name>
    <name type="common">Dinoflagellate</name>
    <name type="synonym">Zooxanthella microadriatica</name>
    <dbReference type="NCBI Taxonomy" id="2951"/>
    <lineage>
        <taxon>Eukaryota</taxon>
        <taxon>Sar</taxon>
        <taxon>Alveolata</taxon>
        <taxon>Dinophyceae</taxon>
        <taxon>Suessiales</taxon>
        <taxon>Symbiodiniaceae</taxon>
        <taxon>Symbiodinium</taxon>
    </lineage>
</organism>
<proteinExistence type="predicted"/>
<dbReference type="InterPro" id="IPR006597">
    <property type="entry name" value="Sel1-like"/>
</dbReference>